<dbReference type="Pfam" id="PF02596">
    <property type="entry name" value="DUF169"/>
    <property type="match status" value="1"/>
</dbReference>
<dbReference type="EMBL" id="CP011267">
    <property type="protein sequence ID" value="AKG92596.1"/>
    <property type="molecule type" value="Genomic_DNA"/>
</dbReference>
<dbReference type="RefSeq" id="WP_048094148.1">
    <property type="nucleotide sequence ID" value="NZ_CP011267.1"/>
</dbReference>
<dbReference type="HOGENOM" id="CLU_074324_0_0_2"/>
<accession>A0A0F7DCC4</accession>
<dbReference type="InterPro" id="IPR003748">
    <property type="entry name" value="DUF169"/>
</dbReference>
<dbReference type="GeneID" id="24802633"/>
<dbReference type="OrthoDB" id="89232at2157"/>
<protein>
    <submittedName>
        <fullName evidence="1">Uncharacterized protein conserved in archaea</fullName>
    </submittedName>
</protein>
<dbReference type="InParanoid" id="A0A0F7DCC4"/>
<reference evidence="1 2" key="1">
    <citation type="submission" date="2015-04" db="EMBL/GenBank/DDBJ databases">
        <title>The complete genome sequence of the hyperthermophilic, obligate iron-reducing archaeon Geoglobus ahangari strain 234T.</title>
        <authorList>
            <person name="Manzella M.P."/>
            <person name="Holmes D.E."/>
            <person name="Rocheleau J.M."/>
            <person name="Chung A."/>
            <person name="Reguera G."/>
            <person name="Kashefi K."/>
        </authorList>
    </citation>
    <scope>NUCLEOTIDE SEQUENCE [LARGE SCALE GENOMIC DNA]</scope>
    <source>
        <strain evidence="1 2">234</strain>
    </source>
</reference>
<keyword evidence="2" id="KW-1185">Reference proteome</keyword>
<dbReference type="PANTHER" id="PTHR37954">
    <property type="entry name" value="BLL4979 PROTEIN"/>
    <property type="match status" value="1"/>
</dbReference>
<dbReference type="AlphaFoldDB" id="A0A0F7DCC4"/>
<dbReference type="PATRIC" id="fig|113653.22.peg.43"/>
<dbReference type="KEGG" id="gah:GAH_00043"/>
<evidence type="ECO:0000313" key="2">
    <source>
        <dbReference type="Proteomes" id="UP000034723"/>
    </source>
</evidence>
<gene>
    <name evidence="1" type="ORF">GAH_00043</name>
</gene>
<sequence>MKPSEFARVVERYIRPATFPIGFKLVKSQDEVPEKARRFEGITICQAYNMARRYRWTVYFDGDTTCPLGVVAYGFAEPDELYNSGELAYDAGYAASREVGVEFEKAVPKLNVGEYVGGFAFPLERDEAIPDFAVVYGTPGQILRFIHAVLHEKGGAFETKILGRAACSEYLESFIEKRPRFVVPCYGDRLFGLTQDDEVAFAFSWEMAEEIARNLEATHKRGIRYPIPSTALRLRMILPKSYEESMKNMKKSD</sequence>
<evidence type="ECO:0000313" key="1">
    <source>
        <dbReference type="EMBL" id="AKG92596.1"/>
    </source>
</evidence>
<dbReference type="Proteomes" id="UP000034723">
    <property type="component" value="Chromosome"/>
</dbReference>
<organism evidence="1 2">
    <name type="scientific">Geoglobus ahangari</name>
    <dbReference type="NCBI Taxonomy" id="113653"/>
    <lineage>
        <taxon>Archaea</taxon>
        <taxon>Methanobacteriati</taxon>
        <taxon>Methanobacteriota</taxon>
        <taxon>Archaeoglobi</taxon>
        <taxon>Archaeoglobales</taxon>
        <taxon>Archaeoglobaceae</taxon>
        <taxon>Geoglobus</taxon>
    </lineage>
</organism>
<proteinExistence type="predicted"/>
<name>A0A0F7DCC4_9EURY</name>
<dbReference type="STRING" id="113653.GAH_00043"/>
<dbReference type="PANTHER" id="PTHR37954:SF3">
    <property type="entry name" value="DUF169 DOMAIN-CONTAINING PROTEIN"/>
    <property type="match status" value="1"/>
</dbReference>